<dbReference type="GO" id="GO:0004364">
    <property type="term" value="F:glutathione transferase activity"/>
    <property type="evidence" value="ECO:0007669"/>
    <property type="project" value="UniProtKB-EC"/>
</dbReference>
<evidence type="ECO:0000313" key="8">
    <source>
        <dbReference type="Proteomes" id="UP001159364"/>
    </source>
</evidence>
<dbReference type="PANTHER" id="PTHR11260">
    <property type="entry name" value="GLUTATHIONE S-TRANSFERASE, GST, SUPERFAMILY, GST DOMAIN CONTAINING"/>
    <property type="match status" value="1"/>
</dbReference>
<evidence type="ECO:0000256" key="1">
    <source>
        <dbReference type="ARBA" id="ARBA00012452"/>
    </source>
</evidence>
<evidence type="ECO:0000259" key="6">
    <source>
        <dbReference type="PROSITE" id="PS50405"/>
    </source>
</evidence>
<comment type="caution">
    <text evidence="7">The sequence shown here is derived from an EMBL/GenBank/DDBJ whole genome shotgun (WGS) entry which is preliminary data.</text>
</comment>
<keyword evidence="8" id="KW-1185">Reference proteome</keyword>
<evidence type="ECO:0000256" key="2">
    <source>
        <dbReference type="ARBA" id="ARBA00022679"/>
    </source>
</evidence>
<dbReference type="InterPro" id="IPR040079">
    <property type="entry name" value="Glutathione_S-Trfase"/>
</dbReference>
<dbReference type="FunFam" id="3.40.30.10:FF:000197">
    <property type="entry name" value="Glutathione S-transferase U10"/>
    <property type="match status" value="1"/>
</dbReference>
<dbReference type="InterPro" id="IPR036282">
    <property type="entry name" value="Glutathione-S-Trfase_C_sf"/>
</dbReference>
<dbReference type="PANTHER" id="PTHR11260:SF676">
    <property type="entry name" value="GLUTATHIONE S-TRANSFERASE U8"/>
    <property type="match status" value="1"/>
</dbReference>
<dbReference type="SUPFAM" id="SSF52833">
    <property type="entry name" value="Thioredoxin-like"/>
    <property type="match status" value="1"/>
</dbReference>
<dbReference type="SUPFAM" id="SSF47616">
    <property type="entry name" value="GST C-terminal domain-like"/>
    <property type="match status" value="1"/>
</dbReference>
<dbReference type="EMBL" id="JAIWQS010000009">
    <property type="protein sequence ID" value="KAJ8753863.1"/>
    <property type="molecule type" value="Genomic_DNA"/>
</dbReference>
<organism evidence="7 8">
    <name type="scientific">Erythroxylum novogranatense</name>
    <dbReference type="NCBI Taxonomy" id="1862640"/>
    <lineage>
        <taxon>Eukaryota</taxon>
        <taxon>Viridiplantae</taxon>
        <taxon>Streptophyta</taxon>
        <taxon>Embryophyta</taxon>
        <taxon>Tracheophyta</taxon>
        <taxon>Spermatophyta</taxon>
        <taxon>Magnoliopsida</taxon>
        <taxon>eudicotyledons</taxon>
        <taxon>Gunneridae</taxon>
        <taxon>Pentapetalae</taxon>
        <taxon>rosids</taxon>
        <taxon>fabids</taxon>
        <taxon>Malpighiales</taxon>
        <taxon>Erythroxylaceae</taxon>
        <taxon>Erythroxylum</taxon>
    </lineage>
</organism>
<evidence type="ECO:0000313" key="7">
    <source>
        <dbReference type="EMBL" id="KAJ8753863.1"/>
    </source>
</evidence>
<dbReference type="AlphaFoldDB" id="A0AAV8SP79"/>
<dbReference type="GO" id="GO:0005737">
    <property type="term" value="C:cytoplasm"/>
    <property type="evidence" value="ECO:0007669"/>
    <property type="project" value="TreeGrafter"/>
</dbReference>
<dbReference type="InterPro" id="IPR045073">
    <property type="entry name" value="Omega/Tau-like"/>
</dbReference>
<protein>
    <recommendedName>
        <fullName evidence="1">glutathione transferase</fullName>
        <ecNumber evidence="1">2.5.1.18</ecNumber>
    </recommendedName>
</protein>
<gene>
    <name evidence="7" type="ORF">K2173_000117</name>
</gene>
<dbReference type="EC" id="2.5.1.18" evidence="1"/>
<dbReference type="SFLD" id="SFLDS00019">
    <property type="entry name" value="Glutathione_Transferase_(cytos"/>
    <property type="match status" value="1"/>
</dbReference>
<accession>A0AAV8SP79</accession>
<comment type="catalytic activity">
    <reaction evidence="3">
        <text>RX + glutathione = an S-substituted glutathione + a halide anion + H(+)</text>
        <dbReference type="Rhea" id="RHEA:16437"/>
        <dbReference type="ChEBI" id="CHEBI:15378"/>
        <dbReference type="ChEBI" id="CHEBI:16042"/>
        <dbReference type="ChEBI" id="CHEBI:17792"/>
        <dbReference type="ChEBI" id="CHEBI:57925"/>
        <dbReference type="ChEBI" id="CHEBI:90779"/>
        <dbReference type="EC" id="2.5.1.18"/>
    </reaction>
</comment>
<dbReference type="Gene3D" id="1.20.1050.10">
    <property type="match status" value="1"/>
</dbReference>
<dbReference type="PROSITE" id="PS51354">
    <property type="entry name" value="GLUTAREDOXIN_2"/>
    <property type="match status" value="1"/>
</dbReference>
<dbReference type="CDD" id="cd03058">
    <property type="entry name" value="GST_N_Tau"/>
    <property type="match status" value="1"/>
</dbReference>
<dbReference type="Gene3D" id="3.40.30.10">
    <property type="entry name" value="Glutaredoxin"/>
    <property type="match status" value="1"/>
</dbReference>
<dbReference type="SFLD" id="SFLDG00358">
    <property type="entry name" value="Main_(cytGST)"/>
    <property type="match status" value="1"/>
</dbReference>
<dbReference type="InterPro" id="IPR010987">
    <property type="entry name" value="Glutathione-S-Trfase_C-like"/>
</dbReference>
<dbReference type="SFLD" id="SFLDG01152">
    <property type="entry name" value="Main.3:_Omega-_and_Tau-like"/>
    <property type="match status" value="1"/>
</dbReference>
<comment type="similarity">
    <text evidence="4">Belongs to the GST superfamily.</text>
</comment>
<evidence type="ECO:0000259" key="5">
    <source>
        <dbReference type="PROSITE" id="PS50404"/>
    </source>
</evidence>
<dbReference type="Proteomes" id="UP001159364">
    <property type="component" value="Linkage Group LG09"/>
</dbReference>
<feature type="domain" description="GST N-terminal" evidence="5">
    <location>
        <begin position="2"/>
        <end position="81"/>
    </location>
</feature>
<name>A0AAV8SP79_9ROSI</name>
<dbReference type="PROSITE" id="PS50404">
    <property type="entry name" value="GST_NTER"/>
    <property type="match status" value="1"/>
</dbReference>
<dbReference type="PROSITE" id="PS50405">
    <property type="entry name" value="GST_CTER"/>
    <property type="match status" value="1"/>
</dbReference>
<proteinExistence type="inferred from homology"/>
<feature type="domain" description="GST C-terminal" evidence="6">
    <location>
        <begin position="86"/>
        <end position="217"/>
    </location>
</feature>
<dbReference type="CDD" id="cd03185">
    <property type="entry name" value="GST_C_Tau"/>
    <property type="match status" value="1"/>
</dbReference>
<reference evidence="7 8" key="1">
    <citation type="submission" date="2021-09" db="EMBL/GenBank/DDBJ databases">
        <title>Genomic insights and catalytic innovation underlie evolution of tropane alkaloids biosynthesis.</title>
        <authorList>
            <person name="Wang Y.-J."/>
            <person name="Tian T."/>
            <person name="Huang J.-P."/>
            <person name="Huang S.-X."/>
        </authorList>
    </citation>
    <scope>NUCLEOTIDE SEQUENCE [LARGE SCALE GENOMIC DNA]</scope>
    <source>
        <strain evidence="7">KIB-2018</strain>
        <tissue evidence="7">Leaf</tissue>
    </source>
</reference>
<evidence type="ECO:0000256" key="3">
    <source>
        <dbReference type="ARBA" id="ARBA00047960"/>
    </source>
</evidence>
<keyword evidence="2" id="KW-0808">Transferase</keyword>
<dbReference type="InterPro" id="IPR004046">
    <property type="entry name" value="GST_C"/>
</dbReference>
<dbReference type="InterPro" id="IPR004045">
    <property type="entry name" value="Glutathione_S-Trfase_N"/>
</dbReference>
<dbReference type="InterPro" id="IPR045074">
    <property type="entry name" value="GST_C_Tau"/>
</dbReference>
<dbReference type="InterPro" id="IPR036249">
    <property type="entry name" value="Thioredoxin-like_sf"/>
</dbReference>
<dbReference type="GO" id="GO:0006749">
    <property type="term" value="P:glutathione metabolic process"/>
    <property type="evidence" value="ECO:0007669"/>
    <property type="project" value="InterPro"/>
</dbReference>
<sequence length="219" mass="25463">MADVKLFGLWASPFVRRVQMALQLKGVDYEYIEEDMNNKSELLLKYNPVHKKVPVLVHNGKPVAESLVVLEYIDETWKNNPILPEDPYERSRARFWAKFIDEKCNPALWQTVWAKEEEREEAIKEACQNLKTLERELKGKKFFGGDSIGLVDLTANFIGYWFGVIEEASGMKLVTKDKFPDLCNWIDQYVSCNIVKQNLPPKDKMIESFHTRISTGSWK</sequence>
<dbReference type="Pfam" id="PF00043">
    <property type="entry name" value="GST_C"/>
    <property type="match status" value="1"/>
</dbReference>
<dbReference type="FunFam" id="1.20.1050.10:FF:000012">
    <property type="entry name" value="Tau class glutathione S-transferase"/>
    <property type="match status" value="1"/>
</dbReference>
<evidence type="ECO:0000256" key="4">
    <source>
        <dbReference type="RuleBase" id="RU003494"/>
    </source>
</evidence>
<dbReference type="Pfam" id="PF02798">
    <property type="entry name" value="GST_N"/>
    <property type="match status" value="1"/>
</dbReference>